<dbReference type="Pfam" id="PF05970">
    <property type="entry name" value="PIF1"/>
    <property type="match status" value="1"/>
</dbReference>
<accession>A0A6P5MNL3</accession>
<dbReference type="GO" id="GO:0006281">
    <property type="term" value="P:DNA repair"/>
    <property type="evidence" value="ECO:0007669"/>
    <property type="project" value="UniProtKB-KW"/>
</dbReference>
<proteinExistence type="inferred from homology"/>
<protein>
    <recommendedName>
        <fullName evidence="1">ATP-dependent DNA helicase</fullName>
        <ecNumber evidence="1">5.6.2.3</ecNumber>
    </recommendedName>
</protein>
<dbReference type="GO" id="GO:0043139">
    <property type="term" value="F:5'-3' DNA helicase activity"/>
    <property type="evidence" value="ECO:0007669"/>
    <property type="project" value="UniProtKB-EC"/>
</dbReference>
<sequence>MCFEALDQTLRNLMSVTNQHKTHQPFGDKVVILGGDFRQILSVIPKGSRHDILTSAINSSHMWSFCEVLKLHMNIRLLTPSSDQDEGEMKRFNNWILDFGNGNISSAVDFAYPNLLKNMSDYRYFQSRTILAPTLESVEKVNDFVLTIFPGMEKEYLSSDTTCQVVENENIQQKWFTPEFLNDIKCSGLPNHKLTLKPGVAVMLLRNIDQTSRLCNGTRLIFRFEIKCVTRSTTTYTNYFSNEIKALVSKYNHMVILFTSRLLHTAMHNRPDAGRSCPGAGVSQRSCPRHSLQTYYAIR</sequence>
<name>A0A6P5MNL3_ARADU</name>
<evidence type="ECO:0000259" key="3">
    <source>
        <dbReference type="Pfam" id="PF21530"/>
    </source>
</evidence>
<dbReference type="GO" id="GO:0005524">
    <property type="term" value="F:ATP binding"/>
    <property type="evidence" value="ECO:0007669"/>
    <property type="project" value="UniProtKB-KW"/>
</dbReference>
<dbReference type="GeneID" id="110275215"/>
<keyword evidence="1" id="KW-0547">Nucleotide-binding</keyword>
<evidence type="ECO:0000313" key="4">
    <source>
        <dbReference type="Proteomes" id="UP000515211"/>
    </source>
</evidence>
<dbReference type="GO" id="GO:0000723">
    <property type="term" value="P:telomere maintenance"/>
    <property type="evidence" value="ECO:0007669"/>
    <property type="project" value="InterPro"/>
</dbReference>
<gene>
    <name evidence="5" type="primary">LOC110275215</name>
</gene>
<dbReference type="GO" id="GO:0006310">
    <property type="term" value="P:DNA recombination"/>
    <property type="evidence" value="ECO:0007669"/>
    <property type="project" value="UniProtKB-KW"/>
</dbReference>
<evidence type="ECO:0000259" key="2">
    <source>
        <dbReference type="Pfam" id="PF05970"/>
    </source>
</evidence>
<comment type="similarity">
    <text evidence="1">Belongs to the helicase family.</text>
</comment>
<dbReference type="AlphaFoldDB" id="A0A6P5MNL3"/>
<reference evidence="5" key="2">
    <citation type="submission" date="2025-08" db="UniProtKB">
        <authorList>
            <consortium name="RefSeq"/>
        </authorList>
    </citation>
    <scope>IDENTIFICATION</scope>
    <source>
        <tissue evidence="5">Whole plant</tissue>
    </source>
</reference>
<dbReference type="InterPro" id="IPR010285">
    <property type="entry name" value="DNA_helicase_pif1-like_DEAD"/>
</dbReference>
<keyword evidence="1" id="KW-0233">DNA recombination</keyword>
<reference evidence="4" key="1">
    <citation type="journal article" date="2016" name="Nat. Genet.">
        <title>The genome sequences of Arachis duranensis and Arachis ipaensis, the diploid ancestors of cultivated peanut.</title>
        <authorList>
            <person name="Bertioli D.J."/>
            <person name="Cannon S.B."/>
            <person name="Froenicke L."/>
            <person name="Huang G."/>
            <person name="Farmer A.D."/>
            <person name="Cannon E.K."/>
            <person name="Liu X."/>
            <person name="Gao D."/>
            <person name="Clevenger J."/>
            <person name="Dash S."/>
            <person name="Ren L."/>
            <person name="Moretzsohn M.C."/>
            <person name="Shirasawa K."/>
            <person name="Huang W."/>
            <person name="Vidigal B."/>
            <person name="Abernathy B."/>
            <person name="Chu Y."/>
            <person name="Niederhuth C.E."/>
            <person name="Umale P."/>
            <person name="Araujo A.C."/>
            <person name="Kozik A."/>
            <person name="Kim K.D."/>
            <person name="Burow M.D."/>
            <person name="Varshney R.K."/>
            <person name="Wang X."/>
            <person name="Zhang X."/>
            <person name="Barkley N."/>
            <person name="Guimaraes P.M."/>
            <person name="Isobe S."/>
            <person name="Guo B."/>
            <person name="Liao B."/>
            <person name="Stalker H.T."/>
            <person name="Schmitz R.J."/>
            <person name="Scheffler B.E."/>
            <person name="Leal-Bertioli S.C."/>
            <person name="Xun X."/>
            <person name="Jackson S.A."/>
            <person name="Michelmore R."/>
            <person name="Ozias-Akins P."/>
        </authorList>
    </citation>
    <scope>NUCLEOTIDE SEQUENCE [LARGE SCALE GENOMIC DNA]</scope>
    <source>
        <strain evidence="4">cv. V14167</strain>
    </source>
</reference>
<feature type="domain" description="DNA helicase Pif1-like 2B" evidence="3">
    <location>
        <begin position="179"/>
        <end position="221"/>
    </location>
</feature>
<dbReference type="PANTHER" id="PTHR10492">
    <property type="match status" value="1"/>
</dbReference>
<comment type="cofactor">
    <cofactor evidence="1">
        <name>Mg(2+)</name>
        <dbReference type="ChEBI" id="CHEBI:18420"/>
    </cofactor>
</comment>
<organism evidence="4 5">
    <name type="scientific">Arachis duranensis</name>
    <name type="common">Wild peanut</name>
    <dbReference type="NCBI Taxonomy" id="130453"/>
    <lineage>
        <taxon>Eukaryota</taxon>
        <taxon>Viridiplantae</taxon>
        <taxon>Streptophyta</taxon>
        <taxon>Embryophyta</taxon>
        <taxon>Tracheophyta</taxon>
        <taxon>Spermatophyta</taxon>
        <taxon>Magnoliopsida</taxon>
        <taxon>eudicotyledons</taxon>
        <taxon>Gunneridae</taxon>
        <taxon>Pentapetalae</taxon>
        <taxon>rosids</taxon>
        <taxon>fabids</taxon>
        <taxon>Fabales</taxon>
        <taxon>Fabaceae</taxon>
        <taxon>Papilionoideae</taxon>
        <taxon>50 kb inversion clade</taxon>
        <taxon>dalbergioids sensu lato</taxon>
        <taxon>Dalbergieae</taxon>
        <taxon>Pterocarpus clade</taxon>
        <taxon>Arachis</taxon>
    </lineage>
</organism>
<keyword evidence="1" id="KW-0378">Hydrolase</keyword>
<dbReference type="PANTHER" id="PTHR10492:SF101">
    <property type="entry name" value="ATP-DEPENDENT DNA HELICASE"/>
    <property type="match status" value="1"/>
</dbReference>
<keyword evidence="1" id="KW-0227">DNA damage</keyword>
<dbReference type="InterPro" id="IPR049163">
    <property type="entry name" value="Pif1-like_2B_dom"/>
</dbReference>
<feature type="domain" description="DNA helicase Pif1-like DEAD-box helicase" evidence="2">
    <location>
        <begin position="2"/>
        <end position="107"/>
    </location>
</feature>
<dbReference type="KEGG" id="adu:110275215"/>
<keyword evidence="1" id="KW-0067">ATP-binding</keyword>
<keyword evidence="1" id="KW-0234">DNA repair</keyword>
<evidence type="ECO:0000256" key="1">
    <source>
        <dbReference type="RuleBase" id="RU363044"/>
    </source>
</evidence>
<dbReference type="EC" id="5.6.2.3" evidence="1"/>
<dbReference type="Pfam" id="PF21530">
    <property type="entry name" value="Pif1_2B_dom"/>
    <property type="match status" value="1"/>
</dbReference>
<dbReference type="InterPro" id="IPR027417">
    <property type="entry name" value="P-loop_NTPase"/>
</dbReference>
<dbReference type="RefSeq" id="XP_020986539.1">
    <property type="nucleotide sequence ID" value="XM_021130880.1"/>
</dbReference>
<comment type="catalytic activity">
    <reaction evidence="1">
        <text>ATP + H2O = ADP + phosphate + H(+)</text>
        <dbReference type="Rhea" id="RHEA:13065"/>
        <dbReference type="ChEBI" id="CHEBI:15377"/>
        <dbReference type="ChEBI" id="CHEBI:15378"/>
        <dbReference type="ChEBI" id="CHEBI:30616"/>
        <dbReference type="ChEBI" id="CHEBI:43474"/>
        <dbReference type="ChEBI" id="CHEBI:456216"/>
        <dbReference type="EC" id="5.6.2.3"/>
    </reaction>
</comment>
<keyword evidence="4" id="KW-1185">Reference proteome</keyword>
<dbReference type="SUPFAM" id="SSF52540">
    <property type="entry name" value="P-loop containing nucleoside triphosphate hydrolases"/>
    <property type="match status" value="1"/>
</dbReference>
<keyword evidence="1" id="KW-0347">Helicase</keyword>
<dbReference type="GO" id="GO:0016787">
    <property type="term" value="F:hydrolase activity"/>
    <property type="evidence" value="ECO:0007669"/>
    <property type="project" value="UniProtKB-KW"/>
</dbReference>
<evidence type="ECO:0000313" key="5">
    <source>
        <dbReference type="RefSeq" id="XP_020986539.1"/>
    </source>
</evidence>
<dbReference type="Proteomes" id="UP000515211">
    <property type="component" value="Chromosome 1"/>
</dbReference>